<organism evidence="1 2">
    <name type="scientific">Halopseudomonas sabulinigri</name>
    <dbReference type="NCBI Taxonomy" id="472181"/>
    <lineage>
        <taxon>Bacteria</taxon>
        <taxon>Pseudomonadati</taxon>
        <taxon>Pseudomonadota</taxon>
        <taxon>Gammaproteobacteria</taxon>
        <taxon>Pseudomonadales</taxon>
        <taxon>Pseudomonadaceae</taxon>
        <taxon>Halopseudomonas</taxon>
    </lineage>
</organism>
<keyword evidence="2" id="KW-1185">Reference proteome</keyword>
<dbReference type="Proteomes" id="UP001486808">
    <property type="component" value="Unassembled WGS sequence"/>
</dbReference>
<dbReference type="Gene3D" id="2.60.120.620">
    <property type="entry name" value="q2cbj1_9rhob like domain"/>
    <property type="match status" value="1"/>
</dbReference>
<reference evidence="1 2" key="1">
    <citation type="submission" date="2024-04" db="EMBL/GenBank/DDBJ databases">
        <title>Draft genome sequence of Halopseudomonas sabulinigri NBRC 116187.</title>
        <authorList>
            <person name="Miyakawa T."/>
            <person name="Kusuya Y."/>
            <person name="Miura T."/>
        </authorList>
    </citation>
    <scope>NUCLEOTIDE SEQUENCE [LARGE SCALE GENOMIC DNA]</scope>
    <source>
        <strain evidence="1 2">4NH20-0042</strain>
    </source>
</reference>
<evidence type="ECO:0000313" key="2">
    <source>
        <dbReference type="Proteomes" id="UP001486808"/>
    </source>
</evidence>
<sequence length="241" mass="27636">MTGFVLADITDEQIRAMASQIQTNGFVCLPGLFTPEEVNEAQAQALAMTEEANWEYTGREGSDAFSGAILEELTSREEFSQLCHRLCRHQGIELRDPSTKQVLRCLTGNSGLKHCFYFHYDSFELTALVPILIPSEEPSGDLFMFPNARARRRSYLVNMIEKFLLDRRGAQARIKKRALSHTLRLKLQPGNIYFFNGNRTLHANGEIDPRFIRATMVVHFAETYHDHWIRKLRRGVSNLKT</sequence>
<comment type="caution">
    <text evidence="1">The sequence shown here is derived from an EMBL/GenBank/DDBJ whole genome shotgun (WGS) entry which is preliminary data.</text>
</comment>
<protein>
    <submittedName>
        <fullName evidence="1">Uncharacterized protein</fullName>
    </submittedName>
</protein>
<proteinExistence type="predicted"/>
<evidence type="ECO:0000313" key="1">
    <source>
        <dbReference type="EMBL" id="GAA6130402.1"/>
    </source>
</evidence>
<accession>A0ABP9ZLR1</accession>
<dbReference type="SUPFAM" id="SSF51197">
    <property type="entry name" value="Clavaminate synthase-like"/>
    <property type="match status" value="1"/>
</dbReference>
<gene>
    <name evidence="1" type="ORF">NBRC116187_07620</name>
</gene>
<name>A0ABP9ZLR1_9GAMM</name>
<dbReference type="RefSeq" id="WP_353386587.1">
    <property type="nucleotide sequence ID" value="NZ_BAABWD010000001.1"/>
</dbReference>
<dbReference type="EMBL" id="BAABWD010000001">
    <property type="protein sequence ID" value="GAA6130402.1"/>
    <property type="molecule type" value="Genomic_DNA"/>
</dbReference>